<reference evidence="6 7" key="1">
    <citation type="submission" date="2009-07" db="EMBL/GenBank/DDBJ databases">
        <authorList>
            <person name="Madupu R."/>
            <person name="Sebastian Y."/>
            <person name="Durkin A.S."/>
            <person name="Torralba M."/>
            <person name="Methe B."/>
            <person name="Sutton G.G."/>
            <person name="Strausberg R.L."/>
            <person name="Nelson K.E."/>
        </authorList>
    </citation>
    <scope>NUCLEOTIDE SEQUENCE [LARGE SCALE GENOMIC DNA]</scope>
    <source>
        <strain evidence="6 7">RM3277</strain>
    </source>
</reference>
<comment type="caution">
    <text evidence="6">The sequence shown here is derived from an EMBL/GenBank/DDBJ whole genome shotgun (WGS) entry which is preliminary data.</text>
</comment>
<dbReference type="InterPro" id="IPR001091">
    <property type="entry name" value="RM_Methyltransferase"/>
</dbReference>
<dbReference type="GO" id="GO:0032259">
    <property type="term" value="P:methylation"/>
    <property type="evidence" value="ECO:0007669"/>
    <property type="project" value="UniProtKB-KW"/>
</dbReference>
<sequence>MELNKIYNMDCVEGINSLVPDESIDLIIADPPYFKVVGEKWDYIWRTEEDYLEWSKVWIKEAVRVIRIGGSFYLFGYFRMLSRLLPILEDAGLELRQQIILNKGMQAVSGRATKNYKIFPNVTESILFLYKDPKPFAKSFLRQRQKDLCLTAKEINEKLGVKSNGGGMWSIYTGKNVCKQLPTEELWNKLQIILDFDIPYSKISQTYNAQLGITDVWGDINFYSEKRFHPTQKPQKLIDRLVIASSNKGDIVLDPFMGGGSTAVSCVLNSRNYIGFELDKEYYDKSIERLNCRQLSLLI</sequence>
<evidence type="ECO:0000256" key="2">
    <source>
        <dbReference type="ARBA" id="ARBA00022603"/>
    </source>
</evidence>
<comment type="similarity">
    <text evidence="1 4">Belongs to the N(4)/N(6)-methyltransferase family.</text>
</comment>
<dbReference type="GO" id="GO:0003677">
    <property type="term" value="F:DNA binding"/>
    <property type="evidence" value="ECO:0007669"/>
    <property type="project" value="InterPro"/>
</dbReference>
<feature type="domain" description="DNA methylase N-4/N-6" evidence="5">
    <location>
        <begin position="24"/>
        <end position="286"/>
    </location>
</feature>
<dbReference type="GO" id="GO:0008170">
    <property type="term" value="F:N-methyltransferase activity"/>
    <property type="evidence" value="ECO:0007669"/>
    <property type="project" value="InterPro"/>
</dbReference>
<organism evidence="6 7">
    <name type="scientific">Campylobacter showae RM3277</name>
    <dbReference type="NCBI Taxonomy" id="553219"/>
    <lineage>
        <taxon>Bacteria</taxon>
        <taxon>Pseudomonadati</taxon>
        <taxon>Campylobacterota</taxon>
        <taxon>Epsilonproteobacteria</taxon>
        <taxon>Campylobacterales</taxon>
        <taxon>Campylobacteraceae</taxon>
        <taxon>Campylobacter</taxon>
    </lineage>
</organism>
<dbReference type="Gene3D" id="3.40.50.150">
    <property type="entry name" value="Vaccinia Virus protein VP39"/>
    <property type="match status" value="1"/>
</dbReference>
<dbReference type="SUPFAM" id="SSF53335">
    <property type="entry name" value="S-adenosyl-L-methionine-dependent methyltransferases"/>
    <property type="match status" value="1"/>
</dbReference>
<evidence type="ECO:0000256" key="3">
    <source>
        <dbReference type="ARBA" id="ARBA00022679"/>
    </source>
</evidence>
<evidence type="ECO:0000313" key="6">
    <source>
        <dbReference type="EMBL" id="EET80318.1"/>
    </source>
</evidence>
<evidence type="ECO:0000256" key="1">
    <source>
        <dbReference type="ARBA" id="ARBA00006594"/>
    </source>
</evidence>
<accession>C6REE2</accession>
<dbReference type="AlphaFoldDB" id="C6REE2"/>
<name>C6REE2_9BACT</name>
<proteinExistence type="inferred from homology"/>
<protein>
    <recommendedName>
        <fullName evidence="4">Methyltransferase</fullName>
        <ecNumber evidence="4">2.1.1.-</ecNumber>
    </recommendedName>
</protein>
<dbReference type="PRINTS" id="PR00508">
    <property type="entry name" value="S21N4MTFRASE"/>
</dbReference>
<dbReference type="InterPro" id="IPR002052">
    <property type="entry name" value="DNA_methylase_N6_adenine_CS"/>
</dbReference>
<dbReference type="GeneID" id="60989739"/>
<evidence type="ECO:0000259" key="5">
    <source>
        <dbReference type="Pfam" id="PF01555"/>
    </source>
</evidence>
<dbReference type="RefSeq" id="WP_002947417.1">
    <property type="nucleotide sequence ID" value="NZ_ACVQ01000013.1"/>
</dbReference>
<keyword evidence="2 6" id="KW-0489">Methyltransferase</keyword>
<dbReference type="InterPro" id="IPR002941">
    <property type="entry name" value="DNA_methylase_N4/N6"/>
</dbReference>
<evidence type="ECO:0000313" key="7">
    <source>
        <dbReference type="Proteomes" id="UP000003107"/>
    </source>
</evidence>
<dbReference type="eggNOG" id="COG2189">
    <property type="taxonomic scope" value="Bacteria"/>
</dbReference>
<keyword evidence="7" id="KW-1185">Reference proteome</keyword>
<dbReference type="STRING" id="553219.CAMSH0001_2034"/>
<dbReference type="InterPro" id="IPR029063">
    <property type="entry name" value="SAM-dependent_MTases_sf"/>
</dbReference>
<keyword evidence="3 6" id="KW-0808">Transferase</keyword>
<gene>
    <name evidence="6" type="ORF">CAMSH0001_2034</name>
</gene>
<dbReference type="OrthoDB" id="9800801at2"/>
<evidence type="ECO:0000256" key="4">
    <source>
        <dbReference type="RuleBase" id="RU362026"/>
    </source>
</evidence>
<dbReference type="EC" id="2.1.1.-" evidence="4"/>
<dbReference type="Pfam" id="PF01555">
    <property type="entry name" value="N6_N4_Mtase"/>
    <property type="match status" value="1"/>
</dbReference>
<dbReference type="EMBL" id="ACVQ01000013">
    <property type="protein sequence ID" value="EET80318.1"/>
    <property type="molecule type" value="Genomic_DNA"/>
</dbReference>
<dbReference type="Proteomes" id="UP000003107">
    <property type="component" value="Unassembled WGS sequence"/>
</dbReference>
<dbReference type="PROSITE" id="PS00092">
    <property type="entry name" value="N6_MTASE"/>
    <property type="match status" value="1"/>
</dbReference>